<gene>
    <name evidence="1" type="ORF">Airi01_017180</name>
</gene>
<dbReference type="RefSeq" id="WP_285618779.1">
    <property type="nucleotide sequence ID" value="NZ_BSTJ01000001.1"/>
</dbReference>
<reference evidence="1" key="1">
    <citation type="submission" date="2023-03" db="EMBL/GenBank/DDBJ databases">
        <title>Actinoallomurus iriomotensis NBRC 103681.</title>
        <authorList>
            <person name="Ichikawa N."/>
            <person name="Sato H."/>
            <person name="Tonouchi N."/>
        </authorList>
    </citation>
    <scope>NUCLEOTIDE SEQUENCE</scope>
    <source>
        <strain evidence="1">NBRC 103681</strain>
    </source>
</reference>
<protein>
    <submittedName>
        <fullName evidence="1">Uncharacterized protein</fullName>
    </submittedName>
</protein>
<organism evidence="1 2">
    <name type="scientific">Actinoallomurus iriomotensis</name>
    <dbReference type="NCBI Taxonomy" id="478107"/>
    <lineage>
        <taxon>Bacteria</taxon>
        <taxon>Bacillati</taxon>
        <taxon>Actinomycetota</taxon>
        <taxon>Actinomycetes</taxon>
        <taxon>Streptosporangiales</taxon>
        <taxon>Thermomonosporaceae</taxon>
        <taxon>Actinoallomurus</taxon>
    </lineage>
</organism>
<name>A0A9W6RCU3_9ACTN</name>
<evidence type="ECO:0000313" key="2">
    <source>
        <dbReference type="Proteomes" id="UP001165135"/>
    </source>
</evidence>
<dbReference type="Proteomes" id="UP001165135">
    <property type="component" value="Unassembled WGS sequence"/>
</dbReference>
<evidence type="ECO:0000313" key="1">
    <source>
        <dbReference type="EMBL" id="GLY73451.1"/>
    </source>
</evidence>
<comment type="caution">
    <text evidence="1">The sequence shown here is derived from an EMBL/GenBank/DDBJ whole genome shotgun (WGS) entry which is preliminary data.</text>
</comment>
<dbReference type="AlphaFoldDB" id="A0A9W6RCU3"/>
<dbReference type="EMBL" id="BSTJ01000001">
    <property type="protein sequence ID" value="GLY73451.1"/>
    <property type="molecule type" value="Genomic_DNA"/>
</dbReference>
<sequence>MAKDDEVYYAAEEIRNQAVHLNVASQNWQKAWQNIRAAELPPDAFGNLGREAGYPTQFNSYAEQVVQKLWRGSQSLSSGVNGLHLVANSYEENDYRVTETVKSVRPDIGI</sequence>
<proteinExistence type="predicted"/>
<accession>A0A9W6RCU3</accession>